<keyword evidence="10" id="KW-1185">Reference proteome</keyword>
<dbReference type="InterPro" id="IPR036791">
    <property type="entry name" value="Ribosomal_bL9_C_sf"/>
</dbReference>
<dbReference type="OrthoDB" id="9788336at2"/>
<evidence type="ECO:0000259" key="8">
    <source>
        <dbReference type="PROSITE" id="PS00651"/>
    </source>
</evidence>
<dbReference type="PROSITE" id="PS00651">
    <property type="entry name" value="RIBOSOMAL_L9"/>
    <property type="match status" value="1"/>
</dbReference>
<dbReference type="PANTHER" id="PTHR21368">
    <property type="entry name" value="50S RIBOSOMAL PROTEIN L9"/>
    <property type="match status" value="1"/>
</dbReference>
<dbReference type="InterPro" id="IPR020069">
    <property type="entry name" value="Ribosomal_bL9_C"/>
</dbReference>
<dbReference type="HOGENOM" id="CLU_078938_3_0_7"/>
<keyword evidence="5 7" id="KW-0687">Ribonucleoprotein</keyword>
<keyword evidence="4 7" id="KW-0689">Ribosomal protein</keyword>
<dbReference type="GO" id="GO:0019843">
    <property type="term" value="F:rRNA binding"/>
    <property type="evidence" value="ECO:0007669"/>
    <property type="project" value="UniProtKB-UniRule"/>
</dbReference>
<evidence type="ECO:0000256" key="1">
    <source>
        <dbReference type="ARBA" id="ARBA00010605"/>
    </source>
</evidence>
<evidence type="ECO:0000256" key="7">
    <source>
        <dbReference type="HAMAP-Rule" id="MF_00503"/>
    </source>
</evidence>
<organism evidence="9 10">
    <name type="scientific">Candidatus Babela massiliensis</name>
    <dbReference type="NCBI Taxonomy" id="673862"/>
    <lineage>
        <taxon>Bacteria</taxon>
        <taxon>Candidatus Babelota</taxon>
        <taxon>Candidatus Babeliae</taxon>
        <taxon>Candidatus Babeliales</taxon>
        <taxon>Candidatus Babeliaceae</taxon>
        <taxon>Candidatus Babela</taxon>
    </lineage>
</organism>
<evidence type="ECO:0000256" key="5">
    <source>
        <dbReference type="ARBA" id="ARBA00023274"/>
    </source>
</evidence>
<dbReference type="HAMAP" id="MF_00503">
    <property type="entry name" value="Ribosomal_bL9"/>
    <property type="match status" value="1"/>
</dbReference>
<comment type="function">
    <text evidence="7">Binds to the 23S rRNA.</text>
</comment>
<evidence type="ECO:0000256" key="4">
    <source>
        <dbReference type="ARBA" id="ARBA00022980"/>
    </source>
</evidence>
<dbReference type="InterPro" id="IPR020594">
    <property type="entry name" value="Ribosomal_bL9_bac/chp"/>
</dbReference>
<dbReference type="Pfam" id="PF03948">
    <property type="entry name" value="Ribosomal_L9_C"/>
    <property type="match status" value="1"/>
</dbReference>
<dbReference type="Gene3D" id="3.40.5.10">
    <property type="entry name" value="Ribosomal protein L9, N-terminal domain"/>
    <property type="match status" value="1"/>
</dbReference>
<dbReference type="NCBIfam" id="TIGR00158">
    <property type="entry name" value="L9"/>
    <property type="match status" value="1"/>
</dbReference>
<keyword evidence="3 7" id="KW-0694">RNA-binding</keyword>
<gene>
    <name evidence="7 9" type="primary">rplI</name>
    <name evidence="9" type="ORF">BABL1_gene_863</name>
</gene>
<dbReference type="SUPFAM" id="SSF55658">
    <property type="entry name" value="L9 N-domain-like"/>
    <property type="match status" value="1"/>
</dbReference>
<dbReference type="Gene3D" id="3.10.430.100">
    <property type="entry name" value="Ribosomal protein L9, C-terminal domain"/>
    <property type="match status" value="1"/>
</dbReference>
<sequence length="148" mass="16464">MKVFLLKDIEKVGMAGEIVKVSEGFARNYLIAAKLAVEVTDKNVKAFSNRLKVIEKRQEVIESKSSMLAEKVKNTEIIVKRKTHDDGKLYGSISASELVDLLALKGINVSKNQVELDKAIKSKGNYDVTVKLSSKLKPAFKLKVVEEK</sequence>
<dbReference type="GO" id="GO:0005840">
    <property type="term" value="C:ribosome"/>
    <property type="evidence" value="ECO:0007669"/>
    <property type="project" value="UniProtKB-KW"/>
</dbReference>
<dbReference type="InterPro" id="IPR020070">
    <property type="entry name" value="Ribosomal_bL9_N"/>
</dbReference>
<dbReference type="Pfam" id="PF01281">
    <property type="entry name" value="Ribosomal_L9_N"/>
    <property type="match status" value="1"/>
</dbReference>
<feature type="domain" description="Ribosomal protein L9" evidence="8">
    <location>
        <begin position="13"/>
        <end position="40"/>
    </location>
</feature>
<dbReference type="GO" id="GO:0006412">
    <property type="term" value="P:translation"/>
    <property type="evidence" value="ECO:0007669"/>
    <property type="project" value="UniProtKB-UniRule"/>
</dbReference>
<evidence type="ECO:0000313" key="10">
    <source>
        <dbReference type="Proteomes" id="UP000018769"/>
    </source>
</evidence>
<proteinExistence type="inferred from homology"/>
<dbReference type="InterPro" id="IPR036935">
    <property type="entry name" value="Ribosomal_bL9_N_sf"/>
</dbReference>
<protein>
    <recommendedName>
        <fullName evidence="6 7">Large ribosomal subunit protein bL9</fullName>
    </recommendedName>
</protein>
<accession>V6DF40</accession>
<dbReference type="eggNOG" id="COG0359">
    <property type="taxonomic scope" value="Bacteria"/>
</dbReference>
<dbReference type="InterPro" id="IPR009027">
    <property type="entry name" value="Ribosomal_bL9/RNase_H1_N"/>
</dbReference>
<evidence type="ECO:0000256" key="6">
    <source>
        <dbReference type="ARBA" id="ARBA00035292"/>
    </source>
</evidence>
<dbReference type="InterPro" id="IPR000244">
    <property type="entry name" value="Ribosomal_bL9"/>
</dbReference>
<reference evidence="9 10" key="1">
    <citation type="journal article" date="2015" name="Biol. Direct">
        <title>Babela massiliensis, a representative of a widespread bacterial phylum with unusual adaptations to parasitism in amoebae.</title>
        <authorList>
            <person name="Pagnier I."/>
            <person name="Yutin N."/>
            <person name="Croce O."/>
            <person name="Makarova K.S."/>
            <person name="Wolf Y.I."/>
            <person name="Benamar S."/>
            <person name="Raoult D."/>
            <person name="Koonin E.V."/>
            <person name="La Scola B."/>
        </authorList>
    </citation>
    <scope>NUCLEOTIDE SEQUENCE [LARGE SCALE GENOMIC DNA]</scope>
    <source>
        <strain evidence="10">BABL1</strain>
    </source>
</reference>
<dbReference type="KEGG" id="dpb:BABL1_gene_863"/>
<dbReference type="SUPFAM" id="SSF55653">
    <property type="entry name" value="Ribosomal protein L9 C-domain"/>
    <property type="match status" value="1"/>
</dbReference>
<name>V6DF40_9BACT</name>
<keyword evidence="2 7" id="KW-0699">rRNA-binding</keyword>
<dbReference type="RefSeq" id="WP_023790981.1">
    <property type="nucleotide sequence ID" value="NC_023003.1"/>
</dbReference>
<dbReference type="Proteomes" id="UP000018769">
    <property type="component" value="Chromosome I"/>
</dbReference>
<evidence type="ECO:0000256" key="3">
    <source>
        <dbReference type="ARBA" id="ARBA00022884"/>
    </source>
</evidence>
<dbReference type="STRING" id="673862.BABL1_gene_863"/>
<dbReference type="GO" id="GO:1990904">
    <property type="term" value="C:ribonucleoprotein complex"/>
    <property type="evidence" value="ECO:0007669"/>
    <property type="project" value="UniProtKB-KW"/>
</dbReference>
<evidence type="ECO:0000313" key="9">
    <source>
        <dbReference type="EMBL" id="CDK30169.1"/>
    </source>
</evidence>
<evidence type="ECO:0000256" key="2">
    <source>
        <dbReference type="ARBA" id="ARBA00022730"/>
    </source>
</evidence>
<dbReference type="AlphaFoldDB" id="V6DF40"/>
<dbReference type="EMBL" id="HG793133">
    <property type="protein sequence ID" value="CDK30169.1"/>
    <property type="molecule type" value="Genomic_DNA"/>
</dbReference>
<dbReference type="GO" id="GO:0003735">
    <property type="term" value="F:structural constituent of ribosome"/>
    <property type="evidence" value="ECO:0007669"/>
    <property type="project" value="InterPro"/>
</dbReference>
<comment type="similarity">
    <text evidence="1 7">Belongs to the bacterial ribosomal protein bL9 family.</text>
</comment>